<keyword evidence="17" id="KW-0732">Signal</keyword>
<evidence type="ECO:0000256" key="11">
    <source>
        <dbReference type="ARBA" id="ARBA00022989"/>
    </source>
</evidence>
<dbReference type="Pfam" id="PF13639">
    <property type="entry name" value="zf-RING_2"/>
    <property type="match status" value="1"/>
</dbReference>
<dbReference type="InterPro" id="IPR013083">
    <property type="entry name" value="Znf_RING/FYVE/PHD"/>
</dbReference>
<keyword evidence="6 16" id="KW-0812">Transmembrane</keyword>
<evidence type="ECO:0000313" key="20">
    <source>
        <dbReference type="Proteomes" id="UP000187406"/>
    </source>
</evidence>
<evidence type="ECO:0000256" key="14">
    <source>
        <dbReference type="PROSITE-ProRule" id="PRU00175"/>
    </source>
</evidence>
<evidence type="ECO:0000313" key="19">
    <source>
        <dbReference type="EMBL" id="GAV62759.1"/>
    </source>
</evidence>
<keyword evidence="8 14" id="KW-0863">Zinc-finger</keyword>
<evidence type="ECO:0000256" key="9">
    <source>
        <dbReference type="ARBA" id="ARBA00022786"/>
    </source>
</evidence>
<feature type="compositionally biased region" description="Polar residues" evidence="15">
    <location>
        <begin position="181"/>
        <end position="192"/>
    </location>
</feature>
<dbReference type="PANTHER" id="PTHR14155">
    <property type="entry name" value="RING FINGER DOMAIN-CONTAINING"/>
    <property type="match status" value="1"/>
</dbReference>
<dbReference type="InterPro" id="IPR001841">
    <property type="entry name" value="Znf_RING"/>
</dbReference>
<comment type="caution">
    <text evidence="19">The sequence shown here is derived from an EMBL/GenBank/DDBJ whole genome shotgun (WGS) entry which is preliminary data.</text>
</comment>
<dbReference type="SMART" id="SM00184">
    <property type="entry name" value="RING"/>
    <property type="match status" value="1"/>
</dbReference>
<keyword evidence="20" id="KW-1185">Reference proteome</keyword>
<accession>A0A1Q3B496</accession>
<evidence type="ECO:0000256" key="2">
    <source>
        <dbReference type="ARBA" id="ARBA00004167"/>
    </source>
</evidence>
<dbReference type="InterPro" id="IPR053238">
    <property type="entry name" value="RING-H2_zinc_finger"/>
</dbReference>
<evidence type="ECO:0000256" key="7">
    <source>
        <dbReference type="ARBA" id="ARBA00022723"/>
    </source>
</evidence>
<comment type="subcellular location">
    <subcellularLocation>
        <location evidence="2">Membrane</location>
        <topology evidence="2">Single-pass membrane protein</topology>
    </subcellularLocation>
</comment>
<keyword evidence="9" id="KW-0833">Ubl conjugation pathway</keyword>
<evidence type="ECO:0000259" key="18">
    <source>
        <dbReference type="PROSITE" id="PS50089"/>
    </source>
</evidence>
<evidence type="ECO:0000256" key="10">
    <source>
        <dbReference type="ARBA" id="ARBA00022833"/>
    </source>
</evidence>
<evidence type="ECO:0000256" key="3">
    <source>
        <dbReference type="ARBA" id="ARBA00004906"/>
    </source>
</evidence>
<protein>
    <recommendedName>
        <fullName evidence="4">RING-type E3 ubiquitin transferase</fullName>
        <ecNumber evidence="4">2.3.2.27</ecNumber>
    </recommendedName>
</protein>
<dbReference type="CDD" id="cd16461">
    <property type="entry name" value="RING-H2_EL5-like"/>
    <property type="match status" value="1"/>
</dbReference>
<dbReference type="EC" id="2.3.2.27" evidence="4"/>
<comment type="catalytic activity">
    <reaction evidence="1">
        <text>S-ubiquitinyl-[E2 ubiquitin-conjugating enzyme]-L-cysteine + [acceptor protein]-L-lysine = [E2 ubiquitin-conjugating enzyme]-L-cysteine + N(6)-ubiquitinyl-[acceptor protein]-L-lysine.</text>
        <dbReference type="EC" id="2.3.2.27"/>
    </reaction>
</comment>
<evidence type="ECO:0000256" key="6">
    <source>
        <dbReference type="ARBA" id="ARBA00022692"/>
    </source>
</evidence>
<evidence type="ECO:0000256" key="17">
    <source>
        <dbReference type="SAM" id="SignalP"/>
    </source>
</evidence>
<evidence type="ECO:0000256" key="12">
    <source>
        <dbReference type="ARBA" id="ARBA00023136"/>
    </source>
</evidence>
<feature type="transmembrane region" description="Helical" evidence="16">
    <location>
        <begin position="43"/>
        <end position="66"/>
    </location>
</feature>
<dbReference type="InParanoid" id="A0A1Q3B496"/>
<sequence>MSESDNNLSFVFLLLLSAYYLANAQSSTESPQASHSTYRDLSSSIAVILMTLICFVLVFGFLNLYFRRCAPAADADTPFTSGEQSLRRGLDPVVIQAFPVFVYSAVKEIKIGRGAIECAVCLSEFEDDHTMRLLPRCEHVFHPGCIDAWLASHDTCPVCRANLTQETSEIAKETEIGESNAEPNQENDSSGENEIAIIVDEVSQKESYRRARITGRFPRSNSTGHCTERYTLRLPEEMRKQAIAKARLKRTESFHVVLASEGSMSKGEKSSWVFSMTPPFVSRFESVKSTKIGSASDVR</sequence>
<keyword evidence="11 16" id="KW-1133">Transmembrane helix</keyword>
<dbReference type="PROSITE" id="PS50089">
    <property type="entry name" value="ZF_RING_2"/>
    <property type="match status" value="1"/>
</dbReference>
<feature type="signal peptide" evidence="17">
    <location>
        <begin position="1"/>
        <end position="24"/>
    </location>
</feature>
<keyword evidence="5" id="KW-0808">Transferase</keyword>
<organism evidence="19 20">
    <name type="scientific">Cephalotus follicularis</name>
    <name type="common">Albany pitcher plant</name>
    <dbReference type="NCBI Taxonomy" id="3775"/>
    <lineage>
        <taxon>Eukaryota</taxon>
        <taxon>Viridiplantae</taxon>
        <taxon>Streptophyta</taxon>
        <taxon>Embryophyta</taxon>
        <taxon>Tracheophyta</taxon>
        <taxon>Spermatophyta</taxon>
        <taxon>Magnoliopsida</taxon>
        <taxon>eudicotyledons</taxon>
        <taxon>Gunneridae</taxon>
        <taxon>Pentapetalae</taxon>
        <taxon>rosids</taxon>
        <taxon>fabids</taxon>
        <taxon>Oxalidales</taxon>
        <taxon>Cephalotaceae</taxon>
        <taxon>Cephalotus</taxon>
    </lineage>
</organism>
<dbReference type="SUPFAM" id="SSF57850">
    <property type="entry name" value="RING/U-box"/>
    <property type="match status" value="1"/>
</dbReference>
<dbReference type="STRING" id="3775.A0A1Q3B496"/>
<dbReference type="GO" id="GO:0061630">
    <property type="term" value="F:ubiquitin protein ligase activity"/>
    <property type="evidence" value="ECO:0007669"/>
    <property type="project" value="UniProtKB-EC"/>
</dbReference>
<evidence type="ECO:0000256" key="4">
    <source>
        <dbReference type="ARBA" id="ARBA00012483"/>
    </source>
</evidence>
<evidence type="ECO:0000256" key="1">
    <source>
        <dbReference type="ARBA" id="ARBA00000900"/>
    </source>
</evidence>
<dbReference type="OrthoDB" id="8062037at2759"/>
<feature type="domain" description="RING-type" evidence="18">
    <location>
        <begin position="118"/>
        <end position="160"/>
    </location>
</feature>
<evidence type="ECO:0000256" key="13">
    <source>
        <dbReference type="ARBA" id="ARBA00024209"/>
    </source>
</evidence>
<comment type="pathway">
    <text evidence="3">Protein modification; protein ubiquitination.</text>
</comment>
<keyword evidence="7" id="KW-0479">Metal-binding</keyword>
<dbReference type="FunFam" id="3.30.40.10:FF:000187">
    <property type="entry name" value="E3 ubiquitin-protein ligase ATL6"/>
    <property type="match status" value="1"/>
</dbReference>
<gene>
    <name evidence="19" type="ORF">CFOL_v3_06282</name>
</gene>
<evidence type="ECO:0000256" key="15">
    <source>
        <dbReference type="SAM" id="MobiDB-lite"/>
    </source>
</evidence>
<feature type="region of interest" description="Disordered" evidence="15">
    <location>
        <begin position="172"/>
        <end position="192"/>
    </location>
</feature>
<dbReference type="EMBL" id="BDDD01000274">
    <property type="protein sequence ID" value="GAV62759.1"/>
    <property type="molecule type" value="Genomic_DNA"/>
</dbReference>
<proteinExistence type="inferred from homology"/>
<comment type="similarity">
    <text evidence="13">Belongs to the RING-type zinc finger family. ATL subfamily.</text>
</comment>
<dbReference type="Gene3D" id="3.30.40.10">
    <property type="entry name" value="Zinc/RING finger domain, C3HC4 (zinc finger)"/>
    <property type="match status" value="1"/>
</dbReference>
<evidence type="ECO:0000256" key="16">
    <source>
        <dbReference type="SAM" id="Phobius"/>
    </source>
</evidence>
<reference evidence="20" key="1">
    <citation type="submission" date="2016-04" db="EMBL/GenBank/DDBJ databases">
        <title>Cephalotus genome sequencing.</title>
        <authorList>
            <person name="Fukushima K."/>
            <person name="Hasebe M."/>
            <person name="Fang X."/>
        </authorList>
    </citation>
    <scope>NUCLEOTIDE SEQUENCE [LARGE SCALE GENOMIC DNA]</scope>
    <source>
        <strain evidence="20">cv. St1</strain>
    </source>
</reference>
<name>A0A1Q3B496_CEPFO</name>
<dbReference type="GO" id="GO:0016020">
    <property type="term" value="C:membrane"/>
    <property type="evidence" value="ECO:0007669"/>
    <property type="project" value="UniProtKB-SubCell"/>
</dbReference>
<evidence type="ECO:0000256" key="8">
    <source>
        <dbReference type="ARBA" id="ARBA00022771"/>
    </source>
</evidence>
<dbReference type="Proteomes" id="UP000187406">
    <property type="component" value="Unassembled WGS sequence"/>
</dbReference>
<dbReference type="AlphaFoldDB" id="A0A1Q3B496"/>
<dbReference type="PANTHER" id="PTHR14155:SF505">
    <property type="entry name" value="RING-TYPE DOMAIN-CONTAINING PROTEIN"/>
    <property type="match status" value="1"/>
</dbReference>
<dbReference type="GO" id="GO:0008270">
    <property type="term" value="F:zinc ion binding"/>
    <property type="evidence" value="ECO:0007669"/>
    <property type="project" value="UniProtKB-KW"/>
</dbReference>
<feature type="chain" id="PRO_5013134619" description="RING-type E3 ubiquitin transferase" evidence="17">
    <location>
        <begin position="25"/>
        <end position="299"/>
    </location>
</feature>
<keyword evidence="12 16" id="KW-0472">Membrane</keyword>
<evidence type="ECO:0000256" key="5">
    <source>
        <dbReference type="ARBA" id="ARBA00022679"/>
    </source>
</evidence>
<keyword evidence="10" id="KW-0862">Zinc</keyword>